<dbReference type="AlphaFoldDB" id="A0A443S9C5"/>
<dbReference type="Pfam" id="PF17921">
    <property type="entry name" value="Integrase_H2C2"/>
    <property type="match status" value="1"/>
</dbReference>
<dbReference type="PANTHER" id="PTHR37984">
    <property type="entry name" value="PROTEIN CBG26694"/>
    <property type="match status" value="1"/>
</dbReference>
<accession>A0A443S9C5</accession>
<evidence type="ECO:0000256" key="1">
    <source>
        <dbReference type="ARBA" id="ARBA00012493"/>
    </source>
</evidence>
<dbReference type="InterPro" id="IPR050951">
    <property type="entry name" value="Retrovirus_Pol_polyprotein"/>
</dbReference>
<reference evidence="3 4" key="1">
    <citation type="journal article" date="2018" name="Gigascience">
        <title>Genomes of trombidid mites reveal novel predicted allergens and laterally-transferred genes associated with secondary metabolism.</title>
        <authorList>
            <person name="Dong X."/>
            <person name="Chaisiri K."/>
            <person name="Xia D."/>
            <person name="Armstrong S.D."/>
            <person name="Fang Y."/>
            <person name="Donnelly M.J."/>
            <person name="Kadowaki T."/>
            <person name="McGarry J.W."/>
            <person name="Darby A.C."/>
            <person name="Makepeace B.L."/>
        </authorList>
    </citation>
    <scope>NUCLEOTIDE SEQUENCE [LARGE SCALE GENOMIC DNA]</scope>
    <source>
        <strain evidence="3">UoL-UT</strain>
    </source>
</reference>
<evidence type="ECO:0000313" key="4">
    <source>
        <dbReference type="Proteomes" id="UP000288716"/>
    </source>
</evidence>
<keyword evidence="4" id="KW-1185">Reference proteome</keyword>
<protein>
    <recommendedName>
        <fullName evidence="1">RNA-directed DNA polymerase</fullName>
        <ecNumber evidence="1">2.7.7.49</ecNumber>
    </recommendedName>
</protein>
<comment type="caution">
    <text evidence="3">The sequence shown here is derived from an EMBL/GenBank/DDBJ whole genome shotgun (WGS) entry which is preliminary data.</text>
</comment>
<dbReference type="Gene3D" id="3.30.420.10">
    <property type="entry name" value="Ribonuclease H-like superfamily/Ribonuclease H"/>
    <property type="match status" value="1"/>
</dbReference>
<dbReference type="GO" id="GO:0003964">
    <property type="term" value="F:RNA-directed DNA polymerase activity"/>
    <property type="evidence" value="ECO:0007669"/>
    <property type="project" value="UniProtKB-EC"/>
</dbReference>
<dbReference type="EC" id="2.7.7.49" evidence="1"/>
<dbReference type="GO" id="GO:0003676">
    <property type="term" value="F:nucleic acid binding"/>
    <property type="evidence" value="ECO:0007669"/>
    <property type="project" value="InterPro"/>
</dbReference>
<organism evidence="3 4">
    <name type="scientific">Leptotrombidium deliense</name>
    <dbReference type="NCBI Taxonomy" id="299467"/>
    <lineage>
        <taxon>Eukaryota</taxon>
        <taxon>Metazoa</taxon>
        <taxon>Ecdysozoa</taxon>
        <taxon>Arthropoda</taxon>
        <taxon>Chelicerata</taxon>
        <taxon>Arachnida</taxon>
        <taxon>Acari</taxon>
        <taxon>Acariformes</taxon>
        <taxon>Trombidiformes</taxon>
        <taxon>Prostigmata</taxon>
        <taxon>Anystina</taxon>
        <taxon>Parasitengona</taxon>
        <taxon>Trombiculoidea</taxon>
        <taxon>Trombiculidae</taxon>
        <taxon>Leptotrombidium</taxon>
    </lineage>
</organism>
<dbReference type="FunFam" id="3.30.420.10:FF:000032">
    <property type="entry name" value="Retrovirus-related Pol polyprotein from transposon 297-like Protein"/>
    <property type="match status" value="1"/>
</dbReference>
<dbReference type="SUPFAM" id="SSF53098">
    <property type="entry name" value="Ribonuclease H-like"/>
    <property type="match status" value="1"/>
</dbReference>
<dbReference type="GO" id="GO:0015074">
    <property type="term" value="P:DNA integration"/>
    <property type="evidence" value="ECO:0007669"/>
    <property type="project" value="InterPro"/>
</dbReference>
<dbReference type="PANTHER" id="PTHR37984:SF5">
    <property type="entry name" value="PROTEIN NYNRIN-LIKE"/>
    <property type="match status" value="1"/>
</dbReference>
<sequence>MRTKNINTKLTRWSLFLQDFNFEIRHTKGTDNTLCDYLSRYPNKDTTNIYEDELFEKFEPIIDNEFNPLFFEEFVSEDLPNANLFIVDTLLIDLNDISRLQREDKYYKHIIDILEGKIKGKNKSLRKAAANYELKNNKLYRVIVSQGEFKNVLAIPQCLVSNILHAMHDNIISGGHTGIRKTFERCRLRFHWRSIYSDVIKYVLSCITCQQTKNTHTKAGTLKPVSPGSRPFSKLAIDLMGLLPTTKRGNRYIVVATCYLTKYTITKALKNITAADIAKFILHNVILKFSVFDELITDNGLQFRSELLHELNVLIGAKHNFTTVYNPSSNGLVERTNKQLIQLIKTYIEKDVSKWDEVLPYITYVFNTFFHSSTKFSPFYLVFGFHPKQPIDLLMENESDELFNYSLIADTAENIRKAREVAKQNIQHSQNRYKLNFDAKRKEFEYNIGDKCLVDIYAIRPNMSHKFKKQFIGPFTVVHKINKHVYELEADDGSFYIEKIHINKMKPLKLRDVSKNTQTTSPMNVKERCSRERRLPKYLQDYYLG</sequence>
<dbReference type="Proteomes" id="UP000288716">
    <property type="component" value="Unassembled WGS sequence"/>
</dbReference>
<dbReference type="InterPro" id="IPR012337">
    <property type="entry name" value="RNaseH-like_sf"/>
</dbReference>
<dbReference type="InterPro" id="IPR041588">
    <property type="entry name" value="Integrase_H2C2"/>
</dbReference>
<dbReference type="InterPro" id="IPR036397">
    <property type="entry name" value="RNaseH_sf"/>
</dbReference>
<dbReference type="VEuPathDB" id="VectorBase:LDEU007882"/>
<dbReference type="InterPro" id="IPR001584">
    <property type="entry name" value="Integrase_cat-core"/>
</dbReference>
<gene>
    <name evidence="3" type="ORF">B4U80_08162</name>
</gene>
<evidence type="ECO:0000313" key="3">
    <source>
        <dbReference type="EMBL" id="RWS24158.1"/>
    </source>
</evidence>
<dbReference type="Gene3D" id="1.10.340.70">
    <property type="match status" value="1"/>
</dbReference>
<dbReference type="OrthoDB" id="413122at2759"/>
<dbReference type="PROSITE" id="PS50994">
    <property type="entry name" value="INTEGRASE"/>
    <property type="match status" value="1"/>
</dbReference>
<dbReference type="FunFam" id="1.10.340.70:FF:000001">
    <property type="entry name" value="Retrovirus-related Pol polyprotein from transposon gypsy-like Protein"/>
    <property type="match status" value="1"/>
</dbReference>
<evidence type="ECO:0000259" key="2">
    <source>
        <dbReference type="PROSITE" id="PS50994"/>
    </source>
</evidence>
<dbReference type="EMBL" id="NCKV01005289">
    <property type="protein sequence ID" value="RWS24158.1"/>
    <property type="molecule type" value="Genomic_DNA"/>
</dbReference>
<proteinExistence type="predicted"/>
<feature type="domain" description="Integrase catalytic" evidence="2">
    <location>
        <begin position="227"/>
        <end position="386"/>
    </location>
</feature>
<name>A0A443S9C5_9ACAR</name>
<dbReference type="STRING" id="299467.A0A443S9C5"/>